<dbReference type="InterPro" id="IPR022751">
    <property type="entry name" value="Alpha_mannosyltransferase"/>
</dbReference>
<dbReference type="AlphaFoldDB" id="A0A1L7WYP1"/>
<dbReference type="STRING" id="576137.A0A1L7WYP1"/>
<keyword evidence="9 11" id="KW-0472">Membrane</keyword>
<evidence type="ECO:0000256" key="2">
    <source>
        <dbReference type="ARBA" id="ARBA00004922"/>
    </source>
</evidence>
<evidence type="ECO:0000313" key="13">
    <source>
        <dbReference type="Proteomes" id="UP000184330"/>
    </source>
</evidence>
<evidence type="ECO:0000256" key="3">
    <source>
        <dbReference type="ARBA" id="ARBA00009105"/>
    </source>
</evidence>
<evidence type="ECO:0000256" key="9">
    <source>
        <dbReference type="ARBA" id="ARBA00023136"/>
    </source>
</evidence>
<evidence type="ECO:0000256" key="10">
    <source>
        <dbReference type="SAM" id="MobiDB-lite"/>
    </source>
</evidence>
<reference evidence="12 13" key="1">
    <citation type="submission" date="2016-03" db="EMBL/GenBank/DDBJ databases">
        <authorList>
            <person name="Ploux O."/>
        </authorList>
    </citation>
    <scope>NUCLEOTIDE SEQUENCE [LARGE SCALE GENOMIC DNA]</scope>
    <source>
        <strain evidence="12 13">UAMH 11012</strain>
    </source>
</reference>
<comment type="pathway">
    <text evidence="2">Protein modification; protein glycosylation.</text>
</comment>
<evidence type="ECO:0000256" key="4">
    <source>
        <dbReference type="ARBA" id="ARBA00022679"/>
    </source>
</evidence>
<keyword evidence="5 11" id="KW-0812">Transmembrane</keyword>
<dbReference type="PANTHER" id="PTHR31646:SF1">
    <property type="entry name" value="ALPHA-1,2-MANNOSYLTRANSFERASE MNN2"/>
    <property type="match status" value="1"/>
</dbReference>
<keyword evidence="7 11" id="KW-1133">Transmembrane helix</keyword>
<evidence type="ECO:0000313" key="12">
    <source>
        <dbReference type="EMBL" id="CZR57879.1"/>
    </source>
</evidence>
<accession>A0A1L7WYP1</accession>
<keyword evidence="4" id="KW-0808">Transferase</keyword>
<comment type="similarity">
    <text evidence="3">Belongs to the MNN1/MNT family.</text>
</comment>
<evidence type="ECO:0000256" key="11">
    <source>
        <dbReference type="SAM" id="Phobius"/>
    </source>
</evidence>
<proteinExistence type="inferred from homology"/>
<evidence type="ECO:0000256" key="5">
    <source>
        <dbReference type="ARBA" id="ARBA00022692"/>
    </source>
</evidence>
<evidence type="ECO:0000256" key="8">
    <source>
        <dbReference type="ARBA" id="ARBA00023034"/>
    </source>
</evidence>
<dbReference type="OrthoDB" id="430354at2759"/>
<dbReference type="PANTHER" id="PTHR31646">
    <property type="entry name" value="ALPHA-1,2-MANNOSYLTRANSFERASE MNN2"/>
    <property type="match status" value="1"/>
</dbReference>
<feature type="region of interest" description="Disordered" evidence="10">
    <location>
        <begin position="49"/>
        <end position="71"/>
    </location>
</feature>
<dbReference type="GO" id="GO:0000139">
    <property type="term" value="C:Golgi membrane"/>
    <property type="evidence" value="ECO:0007669"/>
    <property type="project" value="UniProtKB-SubCell"/>
</dbReference>
<dbReference type="Proteomes" id="UP000184330">
    <property type="component" value="Unassembled WGS sequence"/>
</dbReference>
<evidence type="ECO:0000256" key="6">
    <source>
        <dbReference type="ARBA" id="ARBA00022968"/>
    </source>
</evidence>
<evidence type="ECO:0000256" key="1">
    <source>
        <dbReference type="ARBA" id="ARBA00004323"/>
    </source>
</evidence>
<feature type="transmembrane region" description="Helical" evidence="11">
    <location>
        <begin position="12"/>
        <end position="30"/>
    </location>
</feature>
<gene>
    <name evidence="12" type="ORF">PAC_07768</name>
</gene>
<evidence type="ECO:0000256" key="7">
    <source>
        <dbReference type="ARBA" id="ARBA00022989"/>
    </source>
</evidence>
<evidence type="ECO:0008006" key="14">
    <source>
        <dbReference type="Google" id="ProtNLM"/>
    </source>
</evidence>
<dbReference type="Pfam" id="PF11051">
    <property type="entry name" value="Mannosyl_trans3"/>
    <property type="match status" value="2"/>
</dbReference>
<sequence length="510" mass="58960">MLVQRPAGARLVVAVGALLLFSVPTYLLLLNRNPNWKLKSSAWLSSPGQNGTGEMVSMPPPTTTPELSNHPSRPPEIIDDAHRLPTADAFMFHFKAVTQMKGLTMAEAKSSCSWEKSEEINFQYGNESEWVEHDRNDEELEFRRNQWHDFINNELLPYESYKNRFEGRGIVIVAGNGKSLKRVRVILRQLKKLGSQLPIEMHFWGDEFTLEAQKDISSMWPKMYFNDLSASSNILKSSNDNFFHVNYQLKTAAVMNSRFAEPLLLDSDNIPIVDPESLFESDTYKEYGTLFWPDIARTRPNNPIWAITNTKCLMNEYEQESGQLIVDKRRFFYHLQLAAWFNNVHARYYNEFLLGDKDMFRFAWHALKTKYGFPPKWITSVGTVAPDGIYCGHSFAQHHPNGSVAFLHGGLLKTIPKAVMKWQRESRGGIFQVYKRSVVDEQHNLVERVAIRMDSASWLPDRPENLETEWCTDLWEVHPRKLDEIIPGFEKTFEDIGGYWMLDDHEPDNS</sequence>
<dbReference type="GO" id="GO:0046354">
    <property type="term" value="P:mannan biosynthetic process"/>
    <property type="evidence" value="ECO:0007669"/>
    <property type="project" value="TreeGrafter"/>
</dbReference>
<keyword evidence="8" id="KW-0333">Golgi apparatus</keyword>
<comment type="subcellular location">
    <subcellularLocation>
        <location evidence="1">Golgi apparatus membrane</location>
        <topology evidence="1">Single-pass type II membrane protein</topology>
    </subcellularLocation>
</comment>
<organism evidence="12 13">
    <name type="scientific">Phialocephala subalpina</name>
    <dbReference type="NCBI Taxonomy" id="576137"/>
    <lineage>
        <taxon>Eukaryota</taxon>
        <taxon>Fungi</taxon>
        <taxon>Dikarya</taxon>
        <taxon>Ascomycota</taxon>
        <taxon>Pezizomycotina</taxon>
        <taxon>Leotiomycetes</taxon>
        <taxon>Helotiales</taxon>
        <taxon>Mollisiaceae</taxon>
        <taxon>Phialocephala</taxon>
        <taxon>Phialocephala fortinii species complex</taxon>
    </lineage>
</organism>
<dbReference type="InterPro" id="IPR029044">
    <property type="entry name" value="Nucleotide-diphossugar_trans"/>
</dbReference>
<dbReference type="EMBL" id="FJOG01000010">
    <property type="protein sequence ID" value="CZR57879.1"/>
    <property type="molecule type" value="Genomic_DNA"/>
</dbReference>
<keyword evidence="13" id="KW-1185">Reference proteome</keyword>
<dbReference type="SUPFAM" id="SSF53448">
    <property type="entry name" value="Nucleotide-diphospho-sugar transferases"/>
    <property type="match status" value="1"/>
</dbReference>
<name>A0A1L7WYP1_9HELO</name>
<protein>
    <recommendedName>
        <fullName evidence="14">Glycosyltransferase family 71 protein</fullName>
    </recommendedName>
</protein>
<dbReference type="GO" id="GO:0000026">
    <property type="term" value="F:alpha-1,2-mannosyltransferase activity"/>
    <property type="evidence" value="ECO:0007669"/>
    <property type="project" value="TreeGrafter"/>
</dbReference>
<keyword evidence="6" id="KW-0735">Signal-anchor</keyword>